<dbReference type="SUPFAM" id="SSF48726">
    <property type="entry name" value="Immunoglobulin"/>
    <property type="match status" value="1"/>
</dbReference>
<dbReference type="InterPro" id="IPR050671">
    <property type="entry name" value="CD300_family_receptors"/>
</dbReference>
<gene>
    <name evidence="5" type="ORF">KOW79_004385</name>
</gene>
<dbReference type="Proteomes" id="UP000824219">
    <property type="component" value="Linkage Group LG05"/>
</dbReference>
<keyword evidence="2" id="KW-0812">Transmembrane</keyword>
<sequence length="142" mass="15852">MVDKFVSMGRYSAVNTPSERSFSVTIRHLRLKDSADYYCGVERWFYDILTKVKLTVNKDVTVPVSTHAPVPRQNQRSKVTEFSAATSATAATEQPDDFTAITTAVNRGNKFPTESTCGPVLKQNQSPHSDTKYCIIEPTEND</sequence>
<evidence type="ECO:0000256" key="1">
    <source>
        <dbReference type="ARBA" id="ARBA00004370"/>
    </source>
</evidence>
<name>A0A9D3P1T5_9TELE</name>
<proteinExistence type="predicted"/>
<accession>A0A9D3P1T5</accession>
<dbReference type="AlphaFoldDB" id="A0A9D3P1T5"/>
<dbReference type="GO" id="GO:0004888">
    <property type="term" value="F:transmembrane signaling receptor activity"/>
    <property type="evidence" value="ECO:0007669"/>
    <property type="project" value="TreeGrafter"/>
</dbReference>
<dbReference type="EMBL" id="JAHKSW010000005">
    <property type="protein sequence ID" value="KAG7332551.1"/>
    <property type="molecule type" value="Genomic_DNA"/>
</dbReference>
<dbReference type="OrthoDB" id="9805957at2759"/>
<comment type="subcellular location">
    <subcellularLocation>
        <location evidence="1">Membrane</location>
    </subcellularLocation>
</comment>
<dbReference type="PANTHER" id="PTHR11860:SF118">
    <property type="entry name" value="CMRF35-LIKE MOLECULE 3-RELATED"/>
    <property type="match status" value="1"/>
</dbReference>
<dbReference type="Pfam" id="PF07686">
    <property type="entry name" value="V-set"/>
    <property type="match status" value="1"/>
</dbReference>
<comment type="caution">
    <text evidence="5">The sequence shown here is derived from an EMBL/GenBank/DDBJ whole genome shotgun (WGS) entry which is preliminary data.</text>
</comment>
<evidence type="ECO:0000256" key="2">
    <source>
        <dbReference type="ARBA" id="ARBA00022692"/>
    </source>
</evidence>
<protein>
    <recommendedName>
        <fullName evidence="4">Immunoglobulin V-set domain-containing protein</fullName>
    </recommendedName>
</protein>
<dbReference type="PANTHER" id="PTHR11860">
    <property type="entry name" value="POLYMERIC-IMMUNOGLOBULIN RECEPTOR"/>
    <property type="match status" value="1"/>
</dbReference>
<dbReference type="InterPro" id="IPR013106">
    <property type="entry name" value="Ig_V-set"/>
</dbReference>
<evidence type="ECO:0000313" key="5">
    <source>
        <dbReference type="EMBL" id="KAG7332551.1"/>
    </source>
</evidence>
<keyword evidence="6" id="KW-1185">Reference proteome</keyword>
<dbReference type="Gene3D" id="2.60.40.10">
    <property type="entry name" value="Immunoglobulins"/>
    <property type="match status" value="1"/>
</dbReference>
<keyword evidence="3" id="KW-0472">Membrane</keyword>
<evidence type="ECO:0000259" key="4">
    <source>
        <dbReference type="Pfam" id="PF07686"/>
    </source>
</evidence>
<dbReference type="InterPro" id="IPR036179">
    <property type="entry name" value="Ig-like_dom_sf"/>
</dbReference>
<dbReference type="GO" id="GO:0005886">
    <property type="term" value="C:plasma membrane"/>
    <property type="evidence" value="ECO:0007669"/>
    <property type="project" value="TreeGrafter"/>
</dbReference>
<evidence type="ECO:0000313" key="6">
    <source>
        <dbReference type="Proteomes" id="UP000824219"/>
    </source>
</evidence>
<organism evidence="5 6">
    <name type="scientific">Hemibagrus wyckioides</name>
    <dbReference type="NCBI Taxonomy" id="337641"/>
    <lineage>
        <taxon>Eukaryota</taxon>
        <taxon>Metazoa</taxon>
        <taxon>Chordata</taxon>
        <taxon>Craniata</taxon>
        <taxon>Vertebrata</taxon>
        <taxon>Euteleostomi</taxon>
        <taxon>Actinopterygii</taxon>
        <taxon>Neopterygii</taxon>
        <taxon>Teleostei</taxon>
        <taxon>Ostariophysi</taxon>
        <taxon>Siluriformes</taxon>
        <taxon>Bagridae</taxon>
        <taxon>Hemibagrus</taxon>
    </lineage>
</organism>
<evidence type="ECO:0000256" key="3">
    <source>
        <dbReference type="ARBA" id="ARBA00023136"/>
    </source>
</evidence>
<reference evidence="5 6" key="1">
    <citation type="submission" date="2021-06" db="EMBL/GenBank/DDBJ databases">
        <title>Chromosome-level genome assembly of the red-tail catfish (Hemibagrus wyckioides).</title>
        <authorList>
            <person name="Shao F."/>
        </authorList>
    </citation>
    <scope>NUCLEOTIDE SEQUENCE [LARGE SCALE GENOMIC DNA]</scope>
    <source>
        <strain evidence="5">EC202008001</strain>
        <tissue evidence="5">Blood</tissue>
    </source>
</reference>
<feature type="domain" description="Immunoglobulin V-set" evidence="4">
    <location>
        <begin position="5"/>
        <end position="44"/>
    </location>
</feature>
<dbReference type="InterPro" id="IPR013783">
    <property type="entry name" value="Ig-like_fold"/>
</dbReference>